<evidence type="ECO:0000313" key="2">
    <source>
        <dbReference type="EMBL" id="CAF4804682.1"/>
    </source>
</evidence>
<dbReference type="SUPFAM" id="SSF81383">
    <property type="entry name" value="F-box domain"/>
    <property type="match status" value="1"/>
</dbReference>
<dbReference type="EMBL" id="CAJOBR010005040">
    <property type="protein sequence ID" value="CAF4804682.1"/>
    <property type="molecule type" value="Genomic_DNA"/>
</dbReference>
<proteinExistence type="predicted"/>
<reference evidence="2" key="1">
    <citation type="submission" date="2021-02" db="EMBL/GenBank/DDBJ databases">
        <authorList>
            <person name="Nowell W R."/>
        </authorList>
    </citation>
    <scope>NUCLEOTIDE SEQUENCE</scope>
</reference>
<dbReference type="Proteomes" id="UP000663848">
    <property type="component" value="Unassembled WGS sequence"/>
</dbReference>
<protein>
    <recommendedName>
        <fullName evidence="1">F-box domain-containing protein</fullName>
    </recommendedName>
</protein>
<accession>A0A821PHD7</accession>
<gene>
    <name evidence="2" type="ORF">QYT958_LOCUS24092</name>
</gene>
<dbReference type="InterPro" id="IPR001810">
    <property type="entry name" value="F-box_dom"/>
</dbReference>
<feature type="domain" description="F-box" evidence="1">
    <location>
        <begin position="9"/>
        <end position="54"/>
    </location>
</feature>
<dbReference type="AlphaFoldDB" id="A0A821PHD7"/>
<sequence length="54" mass="6206">MAEQTSSPSSPILSLPIELVYKILDNLDDYTILCSIRDSCKKLNDIVDVYPRYR</sequence>
<evidence type="ECO:0000313" key="3">
    <source>
        <dbReference type="Proteomes" id="UP000663848"/>
    </source>
</evidence>
<dbReference type="Pfam" id="PF00646">
    <property type="entry name" value="F-box"/>
    <property type="match status" value="1"/>
</dbReference>
<name>A0A821PHD7_9BILA</name>
<comment type="caution">
    <text evidence="2">The sequence shown here is derived from an EMBL/GenBank/DDBJ whole genome shotgun (WGS) entry which is preliminary data.</text>
</comment>
<dbReference type="InterPro" id="IPR036047">
    <property type="entry name" value="F-box-like_dom_sf"/>
</dbReference>
<dbReference type="PROSITE" id="PS50181">
    <property type="entry name" value="FBOX"/>
    <property type="match status" value="1"/>
</dbReference>
<evidence type="ECO:0000259" key="1">
    <source>
        <dbReference type="PROSITE" id="PS50181"/>
    </source>
</evidence>
<feature type="non-terminal residue" evidence="2">
    <location>
        <position position="54"/>
    </location>
</feature>
<organism evidence="2 3">
    <name type="scientific">Rotaria socialis</name>
    <dbReference type="NCBI Taxonomy" id="392032"/>
    <lineage>
        <taxon>Eukaryota</taxon>
        <taxon>Metazoa</taxon>
        <taxon>Spiralia</taxon>
        <taxon>Gnathifera</taxon>
        <taxon>Rotifera</taxon>
        <taxon>Eurotatoria</taxon>
        <taxon>Bdelloidea</taxon>
        <taxon>Philodinida</taxon>
        <taxon>Philodinidae</taxon>
        <taxon>Rotaria</taxon>
    </lineage>
</organism>